<proteinExistence type="predicted"/>
<evidence type="ECO:0000313" key="1">
    <source>
        <dbReference type="EMBL" id="KAK2071549.1"/>
    </source>
</evidence>
<dbReference type="AlphaFoldDB" id="A0AAD9MC18"/>
<sequence>MTWPTAAAPLRTPTFLGSLAQFCLRRRCPPDGVTTCLLKSYGHRPSSDPAYAIAEKEGIVKRVTML</sequence>
<accession>A0AAD9MC18</accession>
<gene>
    <name evidence="1" type="ORF">P8C59_005963</name>
</gene>
<name>A0AAD9MC18_9PEZI</name>
<evidence type="ECO:0000313" key="2">
    <source>
        <dbReference type="Proteomes" id="UP001217918"/>
    </source>
</evidence>
<keyword evidence="2" id="KW-1185">Reference proteome</keyword>
<dbReference type="Proteomes" id="UP001217918">
    <property type="component" value="Unassembled WGS sequence"/>
</dbReference>
<reference evidence="1" key="1">
    <citation type="journal article" date="2023" name="Mol. Plant Microbe Interact.">
        <title>Elucidating the Obligate Nature and Biological Capacity of an Invasive Fungal Corn Pathogen.</title>
        <authorList>
            <person name="MacCready J.S."/>
            <person name="Roggenkamp E.M."/>
            <person name="Gdanetz K."/>
            <person name="Chilvers M.I."/>
        </authorList>
    </citation>
    <scope>NUCLEOTIDE SEQUENCE</scope>
    <source>
        <strain evidence="1">PM02</strain>
    </source>
</reference>
<dbReference type="EMBL" id="JAQQPM010000005">
    <property type="protein sequence ID" value="KAK2071549.1"/>
    <property type="molecule type" value="Genomic_DNA"/>
</dbReference>
<protein>
    <submittedName>
        <fullName evidence="1">Uncharacterized protein</fullName>
    </submittedName>
</protein>
<organism evidence="1 2">
    <name type="scientific">Phyllachora maydis</name>
    <dbReference type="NCBI Taxonomy" id="1825666"/>
    <lineage>
        <taxon>Eukaryota</taxon>
        <taxon>Fungi</taxon>
        <taxon>Dikarya</taxon>
        <taxon>Ascomycota</taxon>
        <taxon>Pezizomycotina</taxon>
        <taxon>Sordariomycetes</taxon>
        <taxon>Sordariomycetidae</taxon>
        <taxon>Phyllachorales</taxon>
        <taxon>Phyllachoraceae</taxon>
        <taxon>Phyllachora</taxon>
    </lineage>
</organism>
<comment type="caution">
    <text evidence="1">The sequence shown here is derived from an EMBL/GenBank/DDBJ whole genome shotgun (WGS) entry which is preliminary data.</text>
</comment>